<organism evidence="2 3">
    <name type="scientific">Pleurodeles waltl</name>
    <name type="common">Iberian ribbed newt</name>
    <dbReference type="NCBI Taxonomy" id="8319"/>
    <lineage>
        <taxon>Eukaryota</taxon>
        <taxon>Metazoa</taxon>
        <taxon>Chordata</taxon>
        <taxon>Craniata</taxon>
        <taxon>Vertebrata</taxon>
        <taxon>Euteleostomi</taxon>
        <taxon>Amphibia</taxon>
        <taxon>Batrachia</taxon>
        <taxon>Caudata</taxon>
        <taxon>Salamandroidea</taxon>
        <taxon>Salamandridae</taxon>
        <taxon>Pleurodelinae</taxon>
        <taxon>Pleurodeles</taxon>
    </lineage>
</organism>
<evidence type="ECO:0000313" key="2">
    <source>
        <dbReference type="EMBL" id="KAJ1166204.1"/>
    </source>
</evidence>
<comment type="caution">
    <text evidence="2">The sequence shown here is derived from an EMBL/GenBank/DDBJ whole genome shotgun (WGS) entry which is preliminary data.</text>
</comment>
<feature type="compositionally biased region" description="Polar residues" evidence="1">
    <location>
        <begin position="145"/>
        <end position="154"/>
    </location>
</feature>
<keyword evidence="3" id="KW-1185">Reference proteome</keyword>
<evidence type="ECO:0000256" key="1">
    <source>
        <dbReference type="SAM" id="MobiDB-lite"/>
    </source>
</evidence>
<sequence length="190" mass="20783">MWPVGPHEVSGAWTDFKQKRWTQEVGGSEAPLKVTELSASKFAPSLGMRVTFSAPATTTTPHGHGAQWCSVAPRLMIARHPVNLQPALLCRCAPCGNEGLAEPLHKEESVEQWLTPKKKCKHHTGSGTKPTPAQVEEERSRELLKTTQLSSNPFVTLRESQDSDSEQRAHSDSESSNQGPPLTPRSADDL</sequence>
<dbReference type="AlphaFoldDB" id="A0AAV7SQ10"/>
<proteinExistence type="predicted"/>
<evidence type="ECO:0000313" key="3">
    <source>
        <dbReference type="Proteomes" id="UP001066276"/>
    </source>
</evidence>
<protein>
    <submittedName>
        <fullName evidence="2">Uncharacterized protein</fullName>
    </submittedName>
</protein>
<feature type="region of interest" description="Disordered" evidence="1">
    <location>
        <begin position="116"/>
        <end position="190"/>
    </location>
</feature>
<name>A0AAV7SQ10_PLEWA</name>
<dbReference type="EMBL" id="JANPWB010000008">
    <property type="protein sequence ID" value="KAJ1166204.1"/>
    <property type="molecule type" value="Genomic_DNA"/>
</dbReference>
<feature type="compositionally biased region" description="Basic and acidic residues" evidence="1">
    <location>
        <begin position="159"/>
        <end position="173"/>
    </location>
</feature>
<reference evidence="2" key="1">
    <citation type="journal article" date="2022" name="bioRxiv">
        <title>Sequencing and chromosome-scale assembly of the giantPleurodeles waltlgenome.</title>
        <authorList>
            <person name="Brown T."/>
            <person name="Elewa A."/>
            <person name="Iarovenko S."/>
            <person name="Subramanian E."/>
            <person name="Araus A.J."/>
            <person name="Petzold A."/>
            <person name="Susuki M."/>
            <person name="Suzuki K.-i.T."/>
            <person name="Hayashi T."/>
            <person name="Toyoda A."/>
            <person name="Oliveira C."/>
            <person name="Osipova E."/>
            <person name="Leigh N.D."/>
            <person name="Simon A."/>
            <person name="Yun M.H."/>
        </authorList>
    </citation>
    <scope>NUCLEOTIDE SEQUENCE</scope>
    <source>
        <strain evidence="2">20211129_DDA</strain>
        <tissue evidence="2">Liver</tissue>
    </source>
</reference>
<accession>A0AAV7SQ10</accession>
<dbReference type="Proteomes" id="UP001066276">
    <property type="component" value="Chromosome 4_2"/>
</dbReference>
<gene>
    <name evidence="2" type="ORF">NDU88_006612</name>
</gene>